<gene>
    <name evidence="17" type="ORF">AXG93_3791s1030</name>
</gene>
<keyword evidence="4" id="KW-0934">Plastid</keyword>
<keyword evidence="14" id="KW-0472">Membrane</keyword>
<evidence type="ECO:0000256" key="7">
    <source>
        <dbReference type="ARBA" id="ARBA00022741"/>
    </source>
</evidence>
<dbReference type="SUPFAM" id="SSF52540">
    <property type="entry name" value="P-loop containing nucleoside triphosphate hydrolases"/>
    <property type="match status" value="1"/>
</dbReference>
<evidence type="ECO:0000256" key="5">
    <source>
        <dbReference type="ARBA" id="ARBA00022692"/>
    </source>
</evidence>
<evidence type="ECO:0000256" key="4">
    <source>
        <dbReference type="ARBA" id="ARBA00022640"/>
    </source>
</evidence>
<dbReference type="AlphaFoldDB" id="A0A176WQ71"/>
<dbReference type="PANTHER" id="PTHR10903">
    <property type="entry name" value="GTPASE, IMAP FAMILY MEMBER-RELATED"/>
    <property type="match status" value="1"/>
</dbReference>
<evidence type="ECO:0000256" key="3">
    <source>
        <dbReference type="ARBA" id="ARBA00022528"/>
    </source>
</evidence>
<reference evidence="17" key="1">
    <citation type="submission" date="2016-03" db="EMBL/GenBank/DDBJ databases">
        <title>Mechanisms controlling the formation of the plant cell surface in tip-growing cells are functionally conserved among land plants.</title>
        <authorList>
            <person name="Honkanen S."/>
            <person name="Jones V.A."/>
            <person name="Morieri G."/>
            <person name="Champion C."/>
            <person name="Hetherington A.J."/>
            <person name="Kelly S."/>
            <person name="Saint-Marcoux D."/>
            <person name="Proust H."/>
            <person name="Prescott H."/>
            <person name="Dolan L."/>
        </authorList>
    </citation>
    <scope>NUCLEOTIDE SEQUENCE [LARGE SCALE GENOMIC DNA]</scope>
    <source>
        <tissue evidence="17">Whole gametophyte</tissue>
    </source>
</reference>
<feature type="domain" description="AIG1-type G" evidence="16">
    <location>
        <begin position="123"/>
        <end position="253"/>
    </location>
</feature>
<organism evidence="17 18">
    <name type="scientific">Marchantia polymorpha subsp. ruderalis</name>
    <dbReference type="NCBI Taxonomy" id="1480154"/>
    <lineage>
        <taxon>Eukaryota</taxon>
        <taxon>Viridiplantae</taxon>
        <taxon>Streptophyta</taxon>
        <taxon>Embryophyta</taxon>
        <taxon>Marchantiophyta</taxon>
        <taxon>Marchantiopsida</taxon>
        <taxon>Marchantiidae</taxon>
        <taxon>Marchantiales</taxon>
        <taxon>Marchantiaceae</taxon>
        <taxon>Marchantia</taxon>
    </lineage>
</organism>
<evidence type="ECO:0000256" key="12">
    <source>
        <dbReference type="ARBA" id="ARBA00022989"/>
    </source>
</evidence>
<protein>
    <recommendedName>
        <fullName evidence="16">AIG1-type G domain-containing protein</fullName>
    </recommendedName>
</protein>
<evidence type="ECO:0000256" key="11">
    <source>
        <dbReference type="ARBA" id="ARBA00022927"/>
    </source>
</evidence>
<evidence type="ECO:0000256" key="13">
    <source>
        <dbReference type="ARBA" id="ARBA00023134"/>
    </source>
</evidence>
<dbReference type="PANTHER" id="PTHR10903:SF135">
    <property type="entry name" value="TRANSLOCASE OF CHLOROPLAST 120, CHLOROPLASTIC-RELATED"/>
    <property type="match status" value="1"/>
</dbReference>
<dbReference type="GO" id="GO:0005525">
    <property type="term" value="F:GTP binding"/>
    <property type="evidence" value="ECO:0007669"/>
    <property type="project" value="UniProtKB-KW"/>
</dbReference>
<keyword evidence="3" id="KW-0150">Chloroplast</keyword>
<keyword evidence="18" id="KW-1185">Reference proteome</keyword>
<dbReference type="Gene3D" id="3.40.50.300">
    <property type="entry name" value="P-loop containing nucleotide triphosphate hydrolases"/>
    <property type="match status" value="1"/>
</dbReference>
<keyword evidence="11" id="KW-0653">Protein transport</keyword>
<dbReference type="GO" id="GO:0009707">
    <property type="term" value="C:chloroplast outer membrane"/>
    <property type="evidence" value="ECO:0007669"/>
    <property type="project" value="UniProtKB-SubCell"/>
</dbReference>
<name>A0A176WQ71_MARPO</name>
<evidence type="ECO:0000313" key="17">
    <source>
        <dbReference type="EMBL" id="OAE34665.1"/>
    </source>
</evidence>
<dbReference type="GO" id="GO:0016787">
    <property type="term" value="F:hydrolase activity"/>
    <property type="evidence" value="ECO:0007669"/>
    <property type="project" value="UniProtKB-KW"/>
</dbReference>
<keyword evidence="8" id="KW-0378">Hydrolase</keyword>
<keyword evidence="13" id="KW-0342">GTP-binding</keyword>
<accession>A0A176WQ71</accession>
<dbReference type="EMBL" id="LVLJ01000359">
    <property type="protein sequence ID" value="OAE34665.1"/>
    <property type="molecule type" value="Genomic_DNA"/>
</dbReference>
<keyword evidence="6" id="KW-0479">Metal-binding</keyword>
<evidence type="ECO:0000259" key="16">
    <source>
        <dbReference type="Pfam" id="PF04548"/>
    </source>
</evidence>
<proteinExistence type="predicted"/>
<dbReference type="Pfam" id="PF04548">
    <property type="entry name" value="AIG1"/>
    <property type="match status" value="1"/>
</dbReference>
<keyword evidence="12" id="KW-1133">Transmembrane helix</keyword>
<comment type="caution">
    <text evidence="17">The sequence shown here is derived from an EMBL/GenBank/DDBJ whole genome shotgun (WGS) entry which is preliminary data.</text>
</comment>
<evidence type="ECO:0000256" key="9">
    <source>
        <dbReference type="ARBA" id="ARBA00022805"/>
    </source>
</evidence>
<comment type="subcellular location">
    <subcellularLocation>
        <location evidence="15">Plastid</location>
        <location evidence="15">Chloroplast outer membrane</location>
        <topology evidence="15">Single-pass membrane protein</topology>
    </subcellularLocation>
</comment>
<dbReference type="InterPro" id="IPR045058">
    <property type="entry name" value="GIMA/IAN/Toc"/>
</dbReference>
<evidence type="ECO:0000256" key="2">
    <source>
        <dbReference type="ARBA" id="ARBA00022448"/>
    </source>
</evidence>
<keyword evidence="9" id="KW-1002">Plastid outer membrane</keyword>
<keyword evidence="10" id="KW-0460">Magnesium</keyword>
<evidence type="ECO:0000313" key="18">
    <source>
        <dbReference type="Proteomes" id="UP000077202"/>
    </source>
</evidence>
<keyword evidence="5" id="KW-0812">Transmembrane</keyword>
<comment type="cofactor">
    <cofactor evidence="1">
        <name>Mg(2+)</name>
        <dbReference type="ChEBI" id="CHEBI:18420"/>
    </cofactor>
</comment>
<dbReference type="GO" id="GO:0046872">
    <property type="term" value="F:metal ion binding"/>
    <property type="evidence" value="ECO:0007669"/>
    <property type="project" value="UniProtKB-KW"/>
</dbReference>
<keyword evidence="2" id="KW-0813">Transport</keyword>
<dbReference type="InterPro" id="IPR006703">
    <property type="entry name" value="G_AIG1"/>
</dbReference>
<evidence type="ECO:0000256" key="10">
    <source>
        <dbReference type="ARBA" id="ARBA00022842"/>
    </source>
</evidence>
<evidence type="ECO:0000256" key="15">
    <source>
        <dbReference type="ARBA" id="ARBA00023766"/>
    </source>
</evidence>
<dbReference type="Proteomes" id="UP000077202">
    <property type="component" value="Unassembled WGS sequence"/>
</dbReference>
<keyword evidence="7" id="KW-0547">Nucleotide-binding</keyword>
<evidence type="ECO:0000256" key="6">
    <source>
        <dbReference type="ARBA" id="ARBA00022723"/>
    </source>
</evidence>
<dbReference type="InterPro" id="IPR027417">
    <property type="entry name" value="P-loop_NTPase"/>
</dbReference>
<evidence type="ECO:0000256" key="8">
    <source>
        <dbReference type="ARBA" id="ARBA00022801"/>
    </source>
</evidence>
<evidence type="ECO:0000256" key="14">
    <source>
        <dbReference type="ARBA" id="ARBA00023136"/>
    </source>
</evidence>
<dbReference type="GO" id="GO:0015031">
    <property type="term" value="P:protein transport"/>
    <property type="evidence" value="ECO:0007669"/>
    <property type="project" value="UniProtKB-KW"/>
</dbReference>
<sequence length="362" mass="40585">MDSTCLPQATVSNRVMILVFWRIILDLIEVSSPLLVAEIRAFQFPFCVCKPLNKVPEILVNSGTTISDLIRTSNFDPMGEASTSSGSSGTSSSYNQSEFLQVQYAVHDHFTPRREDTGTKPIKLLLYGKAGDGKSTIGNMLLDGRVEGLFDRRDCQSAVPTSSMSKRCSENKQWEVIDTVGLFSPGNRTSDAHLIDKLHDFLLTECPEIDVICYVKKASKYTGADEICLNHFKRLFKGHKVEQNVVLVFTSCPDQNTFFKFNDHVISKHMGAEYKRRVGVEFPPPNSNVDIEEMMKEKRASSLKDLEKELKQVVSEVVGPVVLRPDGHFSCYNTLNIFQKGVDRPDVQDRRSIADNKPPLIA</sequence>
<evidence type="ECO:0000256" key="1">
    <source>
        <dbReference type="ARBA" id="ARBA00001946"/>
    </source>
</evidence>